<accession>A0ACC2UY43</accession>
<name>A0ACC2UY43_9TREE</name>
<evidence type="ECO:0000313" key="2">
    <source>
        <dbReference type="Proteomes" id="UP001241377"/>
    </source>
</evidence>
<organism evidence="1 2">
    <name type="scientific">Naganishia cerealis</name>
    <dbReference type="NCBI Taxonomy" id="610337"/>
    <lineage>
        <taxon>Eukaryota</taxon>
        <taxon>Fungi</taxon>
        <taxon>Dikarya</taxon>
        <taxon>Basidiomycota</taxon>
        <taxon>Agaricomycotina</taxon>
        <taxon>Tremellomycetes</taxon>
        <taxon>Filobasidiales</taxon>
        <taxon>Filobasidiaceae</taxon>
        <taxon>Naganishia</taxon>
    </lineage>
</organism>
<sequence>MAYASNDFSDLFNLEDPNTSDKLDEFSSPVTRPARPSAIGRLSPPGKMANFLVKLYMALQEEPPTTAVYWSADGRQLVVASPSQLEKNLLPRYWKHNKFSSFGRQLNIYGFSRVYPGRQFKDENGNIRDDASVWSHPTLHRESTLEEIMSIKRRAAPKLFRTRKLPNGQTMQVRAGSQVIARFNDLRAEKQDRFTYKAAEPYPTSSYLTSKKSAAAWNPSSAIRIKDEPDSGHSADWRLGAFPIQSPEQSTDQFSYDQEVRGVSSSTSYMPEAAEHSQYAEFARDGDEAEMLIATSNDRTLLSPIDIIQAIPHCTPRRASASTGKWMNGEMKPCGIRLQDLQALHGQGIPQMSWTTPSTPTGALAFRERWNSTASDPTVFSPHVYQQEHRNGFSYTAPVSPLHGTQPLTSGMYDGKQISAGYPQTPEDEKLVPRFYHSNQISPDYLFSQEHHAVPFSAVVTSQPSFEHVDFRAPASVSAHIQSEREEEKLAPVYEDIWPANVMASMATKATKEFPLPSNSPTWSNNIKEPASLPYASTYQYNTPSVAPGVFSDLQGPGAPAY</sequence>
<keyword evidence="2" id="KW-1185">Reference proteome</keyword>
<evidence type="ECO:0000313" key="1">
    <source>
        <dbReference type="EMBL" id="KAJ9091590.1"/>
    </source>
</evidence>
<protein>
    <submittedName>
        <fullName evidence="1">Uncharacterized protein</fullName>
    </submittedName>
</protein>
<dbReference type="EMBL" id="JASBWR010000147">
    <property type="protein sequence ID" value="KAJ9091590.1"/>
    <property type="molecule type" value="Genomic_DNA"/>
</dbReference>
<reference evidence="1" key="1">
    <citation type="submission" date="2023-04" db="EMBL/GenBank/DDBJ databases">
        <title>Draft Genome sequencing of Naganishia species isolated from polar environments using Oxford Nanopore Technology.</title>
        <authorList>
            <person name="Leo P."/>
            <person name="Venkateswaran K."/>
        </authorList>
    </citation>
    <scope>NUCLEOTIDE SEQUENCE</scope>
    <source>
        <strain evidence="1">MNA-CCFEE 5261</strain>
    </source>
</reference>
<proteinExistence type="predicted"/>
<gene>
    <name evidence="1" type="ORF">QFC19_009046</name>
</gene>
<comment type="caution">
    <text evidence="1">The sequence shown here is derived from an EMBL/GenBank/DDBJ whole genome shotgun (WGS) entry which is preliminary data.</text>
</comment>
<dbReference type="Proteomes" id="UP001241377">
    <property type="component" value="Unassembled WGS sequence"/>
</dbReference>